<dbReference type="Pfam" id="PF17862">
    <property type="entry name" value="AAA_lid_3"/>
    <property type="match status" value="1"/>
</dbReference>
<keyword evidence="9 15" id="KW-0862">Zinc</keyword>
<dbReference type="NCBIfam" id="TIGR01241">
    <property type="entry name" value="FtsH_fam"/>
    <property type="match status" value="1"/>
</dbReference>
<keyword evidence="4 15" id="KW-0645">Protease</keyword>
<reference evidence="20" key="1">
    <citation type="submission" date="2015-05" db="EMBL/GenBank/DDBJ databases">
        <title>Draft genome sequence of 'Candidatus Phytoplasma Pruni' strain CX, a plant pathogenic bacterium.</title>
        <authorList>
            <person name="Lee I.-M."/>
            <person name="Bottner-Parker K.D."/>
            <person name="Shao J."/>
            <person name="Gundersen-Rindal D.E."/>
            <person name="Zhao Y."/>
            <person name="Davis R.E."/>
        </authorList>
    </citation>
    <scope>NUCLEOTIDE SEQUENCE [LARGE SCALE GENOMIC DNA]</scope>
    <source>
        <strain evidence="20">CX</strain>
    </source>
</reference>
<comment type="similarity">
    <text evidence="16">Belongs to the AAA ATPase family.</text>
</comment>
<dbReference type="Pfam" id="PF00004">
    <property type="entry name" value="AAA"/>
    <property type="match status" value="1"/>
</dbReference>
<gene>
    <name evidence="19" type="primary">ftsH2</name>
    <name evidence="15" type="synonym">ftsH</name>
    <name evidence="19" type="ORF">CPX_001713</name>
</gene>
<dbReference type="FunFam" id="1.20.58.760:FF:000001">
    <property type="entry name" value="ATP-dependent zinc metalloprotease FtsH"/>
    <property type="match status" value="1"/>
</dbReference>
<dbReference type="Gene3D" id="1.10.8.60">
    <property type="match status" value="1"/>
</dbReference>
<dbReference type="Proteomes" id="UP000037386">
    <property type="component" value="Unassembled WGS sequence"/>
</dbReference>
<evidence type="ECO:0000256" key="3">
    <source>
        <dbReference type="ARBA" id="ARBA00022475"/>
    </source>
</evidence>
<dbReference type="FunFam" id="3.40.50.300:FF:000001">
    <property type="entry name" value="ATP-dependent zinc metalloprotease FtsH"/>
    <property type="match status" value="1"/>
</dbReference>
<dbReference type="GO" id="GO:0005886">
    <property type="term" value="C:plasma membrane"/>
    <property type="evidence" value="ECO:0007669"/>
    <property type="project" value="UniProtKB-SubCell"/>
</dbReference>
<dbReference type="HAMAP" id="MF_01458">
    <property type="entry name" value="FtsH"/>
    <property type="match status" value="1"/>
</dbReference>
<dbReference type="EC" id="3.4.24.-" evidence="15"/>
<feature type="transmembrane region" description="Helical" evidence="15">
    <location>
        <begin position="122"/>
        <end position="145"/>
    </location>
</feature>
<dbReference type="STRING" id="479893.CPX_001713"/>
<dbReference type="GO" id="GO:0004222">
    <property type="term" value="F:metalloendopeptidase activity"/>
    <property type="evidence" value="ECO:0007669"/>
    <property type="project" value="InterPro"/>
</dbReference>
<keyword evidence="5 15" id="KW-0812">Transmembrane</keyword>
<dbReference type="InterPro" id="IPR027417">
    <property type="entry name" value="P-loop_NTPase"/>
</dbReference>
<dbReference type="OrthoDB" id="9809379at2"/>
<comment type="subunit">
    <text evidence="15">Homohexamer.</text>
</comment>
<dbReference type="GO" id="GO:0030163">
    <property type="term" value="P:protein catabolic process"/>
    <property type="evidence" value="ECO:0007669"/>
    <property type="project" value="UniProtKB-UniRule"/>
</dbReference>
<evidence type="ECO:0000256" key="4">
    <source>
        <dbReference type="ARBA" id="ARBA00022670"/>
    </source>
</evidence>
<dbReference type="PANTHER" id="PTHR23076">
    <property type="entry name" value="METALLOPROTEASE M41 FTSH"/>
    <property type="match status" value="1"/>
</dbReference>
<evidence type="ECO:0000256" key="6">
    <source>
        <dbReference type="ARBA" id="ARBA00022723"/>
    </source>
</evidence>
<evidence type="ECO:0000256" key="13">
    <source>
        <dbReference type="ARBA" id="ARBA00023136"/>
    </source>
</evidence>
<dbReference type="InterPro" id="IPR037219">
    <property type="entry name" value="Peptidase_M41-like"/>
</dbReference>
<evidence type="ECO:0000313" key="20">
    <source>
        <dbReference type="Proteomes" id="UP000037386"/>
    </source>
</evidence>
<feature type="binding site" evidence="15">
    <location>
        <begin position="220"/>
        <end position="227"/>
    </location>
    <ligand>
        <name>ATP</name>
        <dbReference type="ChEBI" id="CHEBI:30616"/>
    </ligand>
</feature>
<keyword evidence="11 15" id="KW-1133">Transmembrane helix</keyword>
<feature type="binding site" evidence="15">
    <location>
        <position position="444"/>
    </location>
    <ligand>
        <name>Zn(2+)</name>
        <dbReference type="ChEBI" id="CHEBI:29105"/>
        <note>catalytic</note>
    </ligand>
</feature>
<dbReference type="SUPFAM" id="SSF140990">
    <property type="entry name" value="FtsH protease domain-like"/>
    <property type="match status" value="1"/>
</dbReference>
<dbReference type="GO" id="GO:0005524">
    <property type="term" value="F:ATP binding"/>
    <property type="evidence" value="ECO:0007669"/>
    <property type="project" value="UniProtKB-UniRule"/>
</dbReference>
<dbReference type="Pfam" id="PF01434">
    <property type="entry name" value="Peptidase_M41"/>
    <property type="match status" value="1"/>
</dbReference>
<comment type="cofactor">
    <cofactor evidence="15">
        <name>Zn(2+)</name>
        <dbReference type="ChEBI" id="CHEBI:29105"/>
    </cofactor>
    <text evidence="15">Binds 1 zinc ion per subunit.</text>
</comment>
<evidence type="ECO:0000313" key="19">
    <source>
        <dbReference type="EMBL" id="KOR75315.1"/>
    </source>
</evidence>
<comment type="function">
    <text evidence="15">Acts as a processive, ATP-dependent zinc metallopeptidase for both cytoplasmic and membrane proteins. Plays a role in the quality control of integral membrane proteins.</text>
</comment>
<evidence type="ECO:0000256" key="15">
    <source>
        <dbReference type="HAMAP-Rule" id="MF_01458"/>
    </source>
</evidence>
<dbReference type="GO" id="GO:0004176">
    <property type="term" value="F:ATP-dependent peptidase activity"/>
    <property type="evidence" value="ECO:0007669"/>
    <property type="project" value="InterPro"/>
</dbReference>
<comment type="similarity">
    <text evidence="2 15">In the C-terminal section; belongs to the peptidase M41 family.</text>
</comment>
<comment type="subcellular location">
    <subcellularLocation>
        <location evidence="15">Cell membrane</location>
        <topology evidence="15">Multi-pass membrane protein</topology>
        <orientation evidence="15">Cytoplasmic side</orientation>
    </subcellularLocation>
    <subcellularLocation>
        <location evidence="1">Membrane</location>
    </subcellularLocation>
</comment>
<evidence type="ECO:0000256" key="11">
    <source>
        <dbReference type="ARBA" id="ARBA00022989"/>
    </source>
</evidence>
<sequence>MNKWEDKLKKINIWYIMLFIISIGVIMSLWGLFQKSLKKDESESEILLTLLDKNELKIKPILTNGLPVLYDLIVTYKEGDEKKTKKYSFVDEESFHRIRKEVEKNKDSPYEVFLATTIQEPYMGFGPLFGSLRIFLTVLIFYFLFTSMKDIGSQFSEQFGDKNKTQLRREVIRKPTLTFKDIAGADEEKEEMKELIDFLKNPKKYIDMGARIPKGVLLSGPPGTGKTLLAKAVSGEAGVPFFAASGSDFVEMYVGLGASRVRSLFKNAKMNAPCIVFIDEIEAMARKRGSDMGHSENEQTLNQLLVEMDGYNKNSGVIVIAATNQPERIDSALLRPGRFDRQFTINLPSLKDREAILKLHASNKKIEKDISLEELAKETPGFSGAQLEGILNEAALLATRRRARKINKNDLSEALDRILIGSIKKGGRYTDKEKKLVSFHEAGHAVIGLTLPNAKKVQKITIIPRGKSGGYNLMLPEEETYFYSKKRLLAEITSYLGGRAAEELFLDDISSGSYDDFKQATKIARIMVTKFGMSVVGLAQYGEETPTFHKDFSESKAVEIDQAVQDILTNAYAEAKQKLLENKILLFKIADYLSEIETLSKRDIDEVFTTDKIAWYEEEKLAKAEKETLLDNVSDEKNTSEEEEKIVSSNDNNDVSEEKDANSSEEQDDKNAETEKTIEDENLEVDGKSEETEHDNG</sequence>
<feature type="transmembrane region" description="Helical" evidence="15">
    <location>
        <begin position="12"/>
        <end position="33"/>
    </location>
</feature>
<dbReference type="Gene3D" id="1.20.58.760">
    <property type="entry name" value="Peptidase M41"/>
    <property type="match status" value="1"/>
</dbReference>
<evidence type="ECO:0000256" key="12">
    <source>
        <dbReference type="ARBA" id="ARBA00023049"/>
    </source>
</evidence>
<name>A0A0M1MZT4_9MOLU</name>
<keyword evidence="10 15" id="KW-0067">ATP-binding</keyword>
<dbReference type="InterPro" id="IPR003960">
    <property type="entry name" value="ATPase_AAA_CS"/>
</dbReference>
<dbReference type="InterPro" id="IPR003593">
    <property type="entry name" value="AAA+_ATPase"/>
</dbReference>
<evidence type="ECO:0000256" key="2">
    <source>
        <dbReference type="ARBA" id="ARBA00010044"/>
    </source>
</evidence>
<feature type="domain" description="AAA+ ATPase" evidence="18">
    <location>
        <begin position="212"/>
        <end position="349"/>
    </location>
</feature>
<organism evidence="19 20">
    <name type="scientific">Candidatus Phytoplasma pruni</name>
    <dbReference type="NCBI Taxonomy" id="479893"/>
    <lineage>
        <taxon>Bacteria</taxon>
        <taxon>Bacillati</taxon>
        <taxon>Mycoplasmatota</taxon>
        <taxon>Mollicutes</taxon>
        <taxon>Acholeplasmatales</taxon>
        <taxon>Acholeplasmataceae</taxon>
        <taxon>Candidatus Phytoplasma</taxon>
        <taxon>16SrIII (X-disease group)</taxon>
    </lineage>
</organism>
<dbReference type="InterPro" id="IPR003959">
    <property type="entry name" value="ATPase_AAA_core"/>
</dbReference>
<dbReference type="GO" id="GO:0008270">
    <property type="term" value="F:zinc ion binding"/>
    <property type="evidence" value="ECO:0007669"/>
    <property type="project" value="UniProtKB-UniRule"/>
</dbReference>
<evidence type="ECO:0000256" key="14">
    <source>
        <dbReference type="ARBA" id="ARBA00061570"/>
    </source>
</evidence>
<dbReference type="GO" id="GO:0006508">
    <property type="term" value="P:proteolysis"/>
    <property type="evidence" value="ECO:0007669"/>
    <property type="project" value="UniProtKB-KW"/>
</dbReference>
<feature type="binding site" evidence="15">
    <location>
        <position position="440"/>
    </location>
    <ligand>
        <name>Zn(2+)</name>
        <dbReference type="ChEBI" id="CHEBI:29105"/>
        <note>catalytic</note>
    </ligand>
</feature>
<evidence type="ECO:0000256" key="5">
    <source>
        <dbReference type="ARBA" id="ARBA00022692"/>
    </source>
</evidence>
<dbReference type="InterPro" id="IPR041569">
    <property type="entry name" value="AAA_lid_3"/>
</dbReference>
<dbReference type="FunFam" id="1.10.8.60:FF:000001">
    <property type="entry name" value="ATP-dependent zinc metalloprotease FtsH"/>
    <property type="match status" value="1"/>
</dbReference>
<keyword evidence="13 15" id="KW-0472">Membrane</keyword>
<dbReference type="PANTHER" id="PTHR23076:SF113">
    <property type="entry name" value="ATP-DEPENDENT ZINC METALLOPROTEASE FTSH 1, CHLOROPLASTIC-RELATED"/>
    <property type="match status" value="1"/>
</dbReference>
<dbReference type="GO" id="GO:0016887">
    <property type="term" value="F:ATP hydrolysis activity"/>
    <property type="evidence" value="ECO:0007669"/>
    <property type="project" value="UniProtKB-UniRule"/>
</dbReference>
<keyword evidence="12 15" id="KW-0482">Metalloprotease</keyword>
<evidence type="ECO:0000256" key="16">
    <source>
        <dbReference type="RuleBase" id="RU003651"/>
    </source>
</evidence>
<evidence type="ECO:0000256" key="1">
    <source>
        <dbReference type="ARBA" id="ARBA00004370"/>
    </source>
</evidence>
<evidence type="ECO:0000256" key="8">
    <source>
        <dbReference type="ARBA" id="ARBA00022801"/>
    </source>
</evidence>
<feature type="region of interest" description="Disordered" evidence="17">
    <location>
        <begin position="632"/>
        <end position="697"/>
    </location>
</feature>
<dbReference type="InterPro" id="IPR005936">
    <property type="entry name" value="FtsH"/>
</dbReference>
<protein>
    <recommendedName>
        <fullName evidence="15">ATP-dependent zinc metalloprotease FtsH</fullName>
        <ecNumber evidence="15">3.4.24.-</ecNumber>
    </recommendedName>
</protein>
<evidence type="ECO:0000256" key="10">
    <source>
        <dbReference type="ARBA" id="ARBA00022840"/>
    </source>
</evidence>
<comment type="caution">
    <text evidence="19">The sequence shown here is derived from an EMBL/GenBank/DDBJ whole genome shotgun (WGS) entry which is preliminary data.</text>
</comment>
<keyword evidence="7 15" id="KW-0547">Nucleotide-binding</keyword>
<dbReference type="InterPro" id="IPR000642">
    <property type="entry name" value="Peptidase_M41"/>
</dbReference>
<dbReference type="SUPFAM" id="SSF52540">
    <property type="entry name" value="P-loop containing nucleoside triphosphate hydrolases"/>
    <property type="match status" value="1"/>
</dbReference>
<keyword evidence="8 15" id="KW-0378">Hydrolase</keyword>
<evidence type="ECO:0000259" key="18">
    <source>
        <dbReference type="SMART" id="SM00382"/>
    </source>
</evidence>
<feature type="binding site" evidence="15">
    <location>
        <position position="516"/>
    </location>
    <ligand>
        <name>Zn(2+)</name>
        <dbReference type="ChEBI" id="CHEBI:29105"/>
        <note>catalytic</note>
    </ligand>
</feature>
<evidence type="ECO:0000256" key="9">
    <source>
        <dbReference type="ARBA" id="ARBA00022833"/>
    </source>
</evidence>
<keyword evidence="3 15" id="KW-1003">Cell membrane</keyword>
<proteinExistence type="inferred from homology"/>
<dbReference type="RefSeq" id="WP_053521549.1">
    <property type="nucleotide sequence ID" value="NZ_LHCF01000016.1"/>
</dbReference>
<evidence type="ECO:0000256" key="7">
    <source>
        <dbReference type="ARBA" id="ARBA00022741"/>
    </source>
</evidence>
<comment type="similarity">
    <text evidence="14 15">In the central section; belongs to the AAA ATPase family.</text>
</comment>
<dbReference type="PATRIC" id="fig|479893.3.peg.527"/>
<evidence type="ECO:0000256" key="17">
    <source>
        <dbReference type="SAM" id="MobiDB-lite"/>
    </source>
</evidence>
<dbReference type="AlphaFoldDB" id="A0A0M1MZT4"/>
<keyword evidence="6 15" id="KW-0479">Metal-binding</keyword>
<dbReference type="EMBL" id="LHCF01000016">
    <property type="protein sequence ID" value="KOR75315.1"/>
    <property type="molecule type" value="Genomic_DNA"/>
</dbReference>
<feature type="compositionally biased region" description="Basic and acidic residues" evidence="17">
    <location>
        <begin position="669"/>
        <end position="697"/>
    </location>
</feature>
<dbReference type="CDD" id="cd19501">
    <property type="entry name" value="RecA-like_FtsH"/>
    <property type="match status" value="1"/>
</dbReference>
<feature type="active site" evidence="15">
    <location>
        <position position="441"/>
    </location>
</feature>
<dbReference type="PROSITE" id="PS00674">
    <property type="entry name" value="AAA"/>
    <property type="match status" value="1"/>
</dbReference>
<dbReference type="SMART" id="SM00382">
    <property type="entry name" value="AAA"/>
    <property type="match status" value="1"/>
</dbReference>
<dbReference type="Gene3D" id="3.40.50.300">
    <property type="entry name" value="P-loop containing nucleotide triphosphate hydrolases"/>
    <property type="match status" value="1"/>
</dbReference>
<accession>A0A0M1MZT4</accession>